<evidence type="ECO:0000256" key="5">
    <source>
        <dbReference type="PIRSR" id="PIRSR600821-52"/>
    </source>
</evidence>
<dbReference type="SUPFAM" id="SSF51419">
    <property type="entry name" value="PLP-binding barrel"/>
    <property type="match status" value="1"/>
</dbReference>
<reference evidence="7 8" key="1">
    <citation type="submission" date="2019-02" db="EMBL/GenBank/DDBJ databases">
        <title>Prokaryotic population dynamics and viral predation in marine succession experiment using metagenomics: the confinement effect.</title>
        <authorList>
            <person name="Haro-Moreno J.M."/>
            <person name="Rodriguez-Valera F."/>
            <person name="Lopez-Perez M."/>
        </authorList>
    </citation>
    <scope>NUCLEOTIDE SEQUENCE [LARGE SCALE GENOMIC DNA]</scope>
    <source>
        <strain evidence="7">MED-G161</strain>
    </source>
</reference>
<dbReference type="SUPFAM" id="SSF50621">
    <property type="entry name" value="Alanine racemase C-terminal domain-like"/>
    <property type="match status" value="1"/>
</dbReference>
<keyword evidence="2 4" id="KW-0663">Pyridoxal phosphate</keyword>
<evidence type="ECO:0000259" key="6">
    <source>
        <dbReference type="SMART" id="SM01005"/>
    </source>
</evidence>
<sequence length="353" mass="40400">MTSINSELIIDGKILRKNISYIKEKLKDKSKFMAVIKSDAYGHHLENVVKDIDDLADGYGVVRLNEAKKIRNLSDKKILLMQGIYSKDELLEAKELNLDMVVHNSDQFQILKDNNSYNNLWLKINTGMNRLGFEIKEFLEIYDEHLHDKKFTLMTHLAASNDKDSLSNKNQFKLFNDLSKKMNKDVDLSIANTGCIMNFPEYTYDWVRCGIGIYGGYFKDQEIKTAMTLRSPIVNIRQIKKGERVGYDGRAEAQDNMSIATVYLGYADGLPLKIKDGTSVMINNQIAEVFGRVSMDLTTIDISNIENCSIGDWCEFFSEDLPMSNIAISNDLISYYFMTGVKSRVKKVYKRTD</sequence>
<organism evidence="7 8">
    <name type="scientific">SAR86 cluster bacterium</name>
    <dbReference type="NCBI Taxonomy" id="2030880"/>
    <lineage>
        <taxon>Bacteria</taxon>
        <taxon>Pseudomonadati</taxon>
        <taxon>Pseudomonadota</taxon>
        <taxon>Gammaproteobacteria</taxon>
        <taxon>SAR86 cluster</taxon>
    </lineage>
</organism>
<dbReference type="GO" id="GO:0030632">
    <property type="term" value="P:D-alanine biosynthetic process"/>
    <property type="evidence" value="ECO:0007669"/>
    <property type="project" value="TreeGrafter"/>
</dbReference>
<dbReference type="InterPro" id="IPR000821">
    <property type="entry name" value="Ala_racemase"/>
</dbReference>
<dbReference type="PRINTS" id="PR00992">
    <property type="entry name" value="ALARACEMASE"/>
</dbReference>
<comment type="cofactor">
    <cofactor evidence="1 4">
        <name>pyridoxal 5'-phosphate</name>
        <dbReference type="ChEBI" id="CHEBI:597326"/>
    </cofactor>
</comment>
<dbReference type="Pfam" id="PF01168">
    <property type="entry name" value="Ala_racemase_N"/>
    <property type="match status" value="1"/>
</dbReference>
<dbReference type="PANTHER" id="PTHR30511">
    <property type="entry name" value="ALANINE RACEMASE"/>
    <property type="match status" value="1"/>
</dbReference>
<proteinExistence type="predicted"/>
<dbReference type="InterPro" id="IPR029066">
    <property type="entry name" value="PLP-binding_barrel"/>
</dbReference>
<gene>
    <name evidence="7" type="primary">alr</name>
    <name evidence="7" type="ORF">EVA94_00090</name>
</gene>
<protein>
    <submittedName>
        <fullName evidence="7">Alanine racemase</fullName>
        <ecNumber evidence="7">5.1.1.1</ecNumber>
    </submittedName>
</protein>
<dbReference type="GO" id="GO:0005829">
    <property type="term" value="C:cytosol"/>
    <property type="evidence" value="ECO:0007669"/>
    <property type="project" value="TreeGrafter"/>
</dbReference>
<feature type="modified residue" description="N6-(pyridoxal phosphate)lysine" evidence="4">
    <location>
        <position position="37"/>
    </location>
</feature>
<feature type="binding site" evidence="5">
    <location>
        <position position="130"/>
    </location>
    <ligand>
        <name>substrate</name>
    </ligand>
</feature>
<name>A0A520MWP8_9GAMM</name>
<dbReference type="Gene3D" id="2.40.37.10">
    <property type="entry name" value="Lyase, Ornithine Decarboxylase, Chain A, domain 1"/>
    <property type="match status" value="1"/>
</dbReference>
<dbReference type="Gene3D" id="3.20.20.10">
    <property type="entry name" value="Alanine racemase"/>
    <property type="match status" value="1"/>
</dbReference>
<dbReference type="GO" id="GO:0030170">
    <property type="term" value="F:pyridoxal phosphate binding"/>
    <property type="evidence" value="ECO:0007669"/>
    <property type="project" value="TreeGrafter"/>
</dbReference>
<comment type="caution">
    <text evidence="7">The sequence shown here is derived from an EMBL/GenBank/DDBJ whole genome shotgun (WGS) entry which is preliminary data.</text>
</comment>
<dbReference type="NCBIfam" id="TIGR00492">
    <property type="entry name" value="alr"/>
    <property type="match status" value="1"/>
</dbReference>
<dbReference type="InterPro" id="IPR001608">
    <property type="entry name" value="Ala_racemase_N"/>
</dbReference>
<evidence type="ECO:0000313" key="7">
    <source>
        <dbReference type="EMBL" id="RZO25660.1"/>
    </source>
</evidence>
<evidence type="ECO:0000256" key="2">
    <source>
        <dbReference type="ARBA" id="ARBA00022898"/>
    </source>
</evidence>
<dbReference type="EMBL" id="SHBG01000001">
    <property type="protein sequence ID" value="RZO25660.1"/>
    <property type="molecule type" value="Genomic_DNA"/>
</dbReference>
<dbReference type="InterPro" id="IPR011079">
    <property type="entry name" value="Ala_racemase_C"/>
</dbReference>
<dbReference type="SMART" id="SM01005">
    <property type="entry name" value="Ala_racemase_C"/>
    <property type="match status" value="1"/>
</dbReference>
<dbReference type="AlphaFoldDB" id="A0A520MWP8"/>
<evidence type="ECO:0000256" key="3">
    <source>
        <dbReference type="ARBA" id="ARBA00023235"/>
    </source>
</evidence>
<dbReference type="Proteomes" id="UP000315498">
    <property type="component" value="Unassembled WGS sequence"/>
</dbReference>
<keyword evidence="3 7" id="KW-0413">Isomerase</keyword>
<dbReference type="EC" id="5.1.1.1" evidence="7"/>
<dbReference type="InterPro" id="IPR009006">
    <property type="entry name" value="Ala_racemase/Decarboxylase_C"/>
</dbReference>
<feature type="binding site" evidence="5">
    <location>
        <position position="295"/>
    </location>
    <ligand>
        <name>substrate</name>
    </ligand>
</feature>
<evidence type="ECO:0000313" key="8">
    <source>
        <dbReference type="Proteomes" id="UP000315498"/>
    </source>
</evidence>
<dbReference type="PANTHER" id="PTHR30511:SF0">
    <property type="entry name" value="ALANINE RACEMASE, CATABOLIC-RELATED"/>
    <property type="match status" value="1"/>
</dbReference>
<dbReference type="GO" id="GO:0008784">
    <property type="term" value="F:alanine racemase activity"/>
    <property type="evidence" value="ECO:0007669"/>
    <property type="project" value="UniProtKB-EC"/>
</dbReference>
<dbReference type="Pfam" id="PF00842">
    <property type="entry name" value="Ala_racemase_C"/>
    <property type="match status" value="1"/>
</dbReference>
<evidence type="ECO:0000256" key="1">
    <source>
        <dbReference type="ARBA" id="ARBA00001933"/>
    </source>
</evidence>
<accession>A0A520MWP8</accession>
<evidence type="ECO:0000256" key="4">
    <source>
        <dbReference type="PIRSR" id="PIRSR600821-50"/>
    </source>
</evidence>
<feature type="domain" description="Alanine racemase C-terminal" evidence="6">
    <location>
        <begin position="226"/>
        <end position="350"/>
    </location>
</feature>